<proteinExistence type="predicted"/>
<evidence type="ECO:0000313" key="1">
    <source>
        <dbReference type="EMBL" id="SDT80617.1"/>
    </source>
</evidence>
<protein>
    <recommendedName>
        <fullName evidence="3">DUF4259 domain-containing protein</fullName>
    </recommendedName>
</protein>
<organism evidence="1 2">
    <name type="scientific">Actinoplanes derwentensis</name>
    <dbReference type="NCBI Taxonomy" id="113562"/>
    <lineage>
        <taxon>Bacteria</taxon>
        <taxon>Bacillati</taxon>
        <taxon>Actinomycetota</taxon>
        <taxon>Actinomycetes</taxon>
        <taxon>Micromonosporales</taxon>
        <taxon>Micromonosporaceae</taxon>
        <taxon>Actinoplanes</taxon>
    </lineage>
</organism>
<dbReference type="AlphaFoldDB" id="A0A1H2DDF0"/>
<evidence type="ECO:0000313" key="2">
    <source>
        <dbReference type="Proteomes" id="UP000198688"/>
    </source>
</evidence>
<evidence type="ECO:0008006" key="3">
    <source>
        <dbReference type="Google" id="ProtNLM"/>
    </source>
</evidence>
<reference evidence="1 2" key="1">
    <citation type="submission" date="2016-10" db="EMBL/GenBank/DDBJ databases">
        <authorList>
            <person name="de Groot N.N."/>
        </authorList>
    </citation>
    <scope>NUCLEOTIDE SEQUENCE [LARGE SCALE GENOMIC DNA]</scope>
    <source>
        <strain evidence="1 2">DSM 43941</strain>
    </source>
</reference>
<name>A0A1H2DDF0_9ACTN</name>
<dbReference type="Pfam" id="PF14078">
    <property type="entry name" value="DUF4259"/>
    <property type="match status" value="1"/>
</dbReference>
<dbReference type="RefSeq" id="WP_092555821.1">
    <property type="nucleotide sequence ID" value="NZ_BOMJ01000163.1"/>
</dbReference>
<keyword evidence="2" id="KW-1185">Reference proteome</keyword>
<accession>A0A1H2DDF0</accession>
<dbReference type="OrthoDB" id="73183at2"/>
<dbReference type="EMBL" id="LT629758">
    <property type="protein sequence ID" value="SDT80617.1"/>
    <property type="molecule type" value="Genomic_DNA"/>
</dbReference>
<dbReference type="InterPro" id="IPR025355">
    <property type="entry name" value="DUF4259"/>
</dbReference>
<gene>
    <name evidence="1" type="ORF">SAMN04489716_9281</name>
</gene>
<dbReference type="Proteomes" id="UP000198688">
    <property type="component" value="Chromosome I"/>
</dbReference>
<sequence length="156" mass="16903">MGAWGQAAFQNDLALDILEEISELDSAAKAEKIREVLTEGLESAPDNAPLAHEVIAAATLLAIVLPGGLALVIELPDADERLSASIDPDDQQYANDEWFPALLRSPGVDLIELALRSVNHVTAVDSDWRSVWGDRDRELALEEVGKVIAVLERAVR</sequence>